<name>A0A1R3KQI8_9ROSI</name>
<accession>A0A1R3KQI8</accession>
<sequence>MRKPIVQLNQLTNGGRTEISESIGDLTEKDWIIFVEATRKRGSIGFGCYAMARNQGADTHIVCRTFDVEKEIDAKLLILRSILVRLKIYGKGRLWCQEGNGKWRRILQGKTIVGWETYPAMADVKKLSKDFQGISFFRERHPIARETKKLAQAATGKKLSLSWP</sequence>
<evidence type="ECO:0000313" key="1">
    <source>
        <dbReference type="EMBL" id="OMP09356.1"/>
    </source>
</evidence>
<protein>
    <submittedName>
        <fullName evidence="1">Uncharacterized protein</fullName>
    </submittedName>
</protein>
<organism evidence="1 2">
    <name type="scientific">Corchorus olitorius</name>
    <dbReference type="NCBI Taxonomy" id="93759"/>
    <lineage>
        <taxon>Eukaryota</taxon>
        <taxon>Viridiplantae</taxon>
        <taxon>Streptophyta</taxon>
        <taxon>Embryophyta</taxon>
        <taxon>Tracheophyta</taxon>
        <taxon>Spermatophyta</taxon>
        <taxon>Magnoliopsida</taxon>
        <taxon>eudicotyledons</taxon>
        <taxon>Gunneridae</taxon>
        <taxon>Pentapetalae</taxon>
        <taxon>rosids</taxon>
        <taxon>malvids</taxon>
        <taxon>Malvales</taxon>
        <taxon>Malvaceae</taxon>
        <taxon>Grewioideae</taxon>
        <taxon>Apeibeae</taxon>
        <taxon>Corchorus</taxon>
    </lineage>
</organism>
<dbReference type="EMBL" id="AWUE01012369">
    <property type="protein sequence ID" value="OMP09356.1"/>
    <property type="molecule type" value="Genomic_DNA"/>
</dbReference>
<keyword evidence="2" id="KW-1185">Reference proteome</keyword>
<comment type="caution">
    <text evidence="1">The sequence shown here is derived from an EMBL/GenBank/DDBJ whole genome shotgun (WGS) entry which is preliminary data.</text>
</comment>
<evidence type="ECO:0000313" key="2">
    <source>
        <dbReference type="Proteomes" id="UP000187203"/>
    </source>
</evidence>
<dbReference type="AlphaFoldDB" id="A0A1R3KQI8"/>
<proteinExistence type="predicted"/>
<reference evidence="2" key="1">
    <citation type="submission" date="2013-09" db="EMBL/GenBank/DDBJ databases">
        <title>Corchorus olitorius genome sequencing.</title>
        <authorList>
            <person name="Alam M."/>
            <person name="Haque M.S."/>
            <person name="Islam M.S."/>
            <person name="Emdad E.M."/>
            <person name="Islam M.M."/>
            <person name="Ahmed B."/>
            <person name="Halim A."/>
            <person name="Hossen Q.M.M."/>
            <person name="Hossain M.Z."/>
            <person name="Ahmed R."/>
            <person name="Khan M.M."/>
            <person name="Islam R."/>
            <person name="Rashid M.M."/>
            <person name="Khan S.A."/>
            <person name="Rahman M.S."/>
            <person name="Alam M."/>
            <person name="Yahiya A.S."/>
            <person name="Khan M.S."/>
            <person name="Azam M.S."/>
            <person name="Haque T."/>
            <person name="Lashkar M.Z.H."/>
            <person name="Akhand A.I."/>
            <person name="Morshed G."/>
            <person name="Roy S."/>
            <person name="Uddin K.S."/>
            <person name="Rabeya T."/>
            <person name="Hossain A.S."/>
            <person name="Chowdhury A."/>
            <person name="Snigdha A.R."/>
            <person name="Mortoza M.S."/>
            <person name="Matin S.A."/>
            <person name="Hoque S.M.E."/>
            <person name="Islam M.K."/>
            <person name="Roy D.K."/>
            <person name="Haider R."/>
            <person name="Moosa M.M."/>
            <person name="Elias S.M."/>
            <person name="Hasan A.M."/>
            <person name="Jahan S."/>
            <person name="Shafiuddin M."/>
            <person name="Mahmood N."/>
            <person name="Shommy N.S."/>
        </authorList>
    </citation>
    <scope>NUCLEOTIDE SEQUENCE [LARGE SCALE GENOMIC DNA]</scope>
    <source>
        <strain evidence="2">cv. O-4</strain>
    </source>
</reference>
<gene>
    <name evidence="1" type="ORF">COLO4_05556</name>
</gene>
<dbReference type="Proteomes" id="UP000187203">
    <property type="component" value="Unassembled WGS sequence"/>
</dbReference>